<dbReference type="Pfam" id="PF04769">
    <property type="entry name" value="MATalpha_HMGbox"/>
    <property type="match status" value="1"/>
</dbReference>
<comment type="subcellular location">
    <subcellularLocation>
        <location evidence="5">Nucleus</location>
    </subcellularLocation>
</comment>
<dbReference type="GO" id="GO:0005634">
    <property type="term" value="C:nucleus"/>
    <property type="evidence" value="ECO:0007669"/>
    <property type="project" value="UniProtKB-SubCell"/>
</dbReference>
<evidence type="ECO:0000256" key="2">
    <source>
        <dbReference type="ARBA" id="ARBA00023125"/>
    </source>
</evidence>
<organism evidence="7">
    <name type="scientific">Tuber borchii</name>
    <name type="common">White truffle</name>
    <dbReference type="NCBI Taxonomy" id="42251"/>
    <lineage>
        <taxon>Eukaryota</taxon>
        <taxon>Fungi</taxon>
        <taxon>Dikarya</taxon>
        <taxon>Ascomycota</taxon>
        <taxon>Pezizomycotina</taxon>
        <taxon>Pezizomycetes</taxon>
        <taxon>Pezizales</taxon>
        <taxon>Tuberaceae</taxon>
        <taxon>Tuber</taxon>
    </lineage>
</organism>
<evidence type="ECO:0000256" key="5">
    <source>
        <dbReference type="RuleBase" id="RU003516"/>
    </source>
</evidence>
<feature type="domain" description="Alpha box" evidence="6">
    <location>
        <begin position="123"/>
        <end position="180"/>
    </location>
</feature>
<evidence type="ECO:0000256" key="4">
    <source>
        <dbReference type="ARBA" id="ARBA00023242"/>
    </source>
</evidence>
<sequence length="321" mass="35644">MRNATLGCALYLSDRGYILMQDRIGCIWVQHENSPVIVQPPGGITFNVSGELLPYDKWLGAIQSTVRHQGRVPLDPEVPYVVSVLRLYCGYYQPGQPWTAQDSAIPAAIINGDQTLARVPRSQQLRALNPYVAQRSWISKYCNGYGLTQAEISNLTREVWVAEPNKYMWQNIASLYTAARDRSEPGLVLEDFIETELAKHGHPSTPEKLLREAGFVPKTPIDKEAADKAAARRKARATPKLSNFALTRVYLGNDHQLSLTEDEAADILRAFDGYEPNLGDGHSQIGPHVQHLLAMEMQDKFTHTSVGSNGFHTMGESSTGL</sequence>
<protein>
    <submittedName>
        <fullName evidence="7">Mat1-1-1</fullName>
    </submittedName>
</protein>
<keyword evidence="2 5" id="KW-0238">DNA-binding</keyword>
<dbReference type="GO" id="GO:0045895">
    <property type="term" value="P:positive regulation of mating-type specific transcription, DNA-templated"/>
    <property type="evidence" value="ECO:0007669"/>
    <property type="project" value="InterPro"/>
</dbReference>
<evidence type="ECO:0000256" key="1">
    <source>
        <dbReference type="ARBA" id="ARBA00023015"/>
    </source>
</evidence>
<keyword evidence="1 5" id="KW-0805">Transcription regulation</keyword>
<accession>A0A140XGJ4</accession>
<dbReference type="EMBL" id="KM210559">
    <property type="protein sequence ID" value="AIU38080.1"/>
    <property type="molecule type" value="Genomic_DNA"/>
</dbReference>
<keyword evidence="4 5" id="KW-0539">Nucleus</keyword>
<dbReference type="InterPro" id="IPR006856">
    <property type="entry name" value="MATalpha_HMGbox"/>
</dbReference>
<dbReference type="GO" id="GO:0008301">
    <property type="term" value="F:DNA binding, bending"/>
    <property type="evidence" value="ECO:0007669"/>
    <property type="project" value="InterPro"/>
</dbReference>
<name>A0A140XGJ4_TUBBO</name>
<evidence type="ECO:0000259" key="6">
    <source>
        <dbReference type="PROSITE" id="PS51325"/>
    </source>
</evidence>
<reference evidence="7" key="1">
    <citation type="journal article" date="2016" name="Mycorrhiza">
        <title>Characterization of the reproductive mode and life cycle of the whitish truffle T. borchii.</title>
        <authorList>
            <person name="Belfiori B."/>
            <person name="Riccioni C."/>
            <person name="Paolocci F."/>
            <person name="Rubini A."/>
        </authorList>
    </citation>
    <scope>NUCLEOTIDE SEQUENCE</scope>
    <source>
        <strain evidence="7">Tb16</strain>
    </source>
</reference>
<proteinExistence type="inferred from homology"/>
<keyword evidence="3 5" id="KW-0804">Transcription</keyword>
<dbReference type="AlphaFoldDB" id="A0A140XGJ4"/>
<dbReference type="PROSITE" id="PS51325">
    <property type="entry name" value="ALPHA_BOX"/>
    <property type="match status" value="1"/>
</dbReference>
<comment type="similarity">
    <text evidence="5">Belongs to the MATALPHA1 family.</text>
</comment>
<evidence type="ECO:0000256" key="3">
    <source>
        <dbReference type="ARBA" id="ARBA00023163"/>
    </source>
</evidence>
<evidence type="ECO:0000313" key="7">
    <source>
        <dbReference type="EMBL" id="AIU38080.1"/>
    </source>
</evidence>